<comment type="caution">
    <text evidence="2">The sequence shown here is derived from an EMBL/GenBank/DDBJ whole genome shotgun (WGS) entry which is preliminary data.</text>
</comment>
<reference evidence="2" key="1">
    <citation type="submission" date="2013-04" db="EMBL/GenBank/DDBJ databases">
        <authorList>
            <person name="Qu J."/>
            <person name="Murali S.C."/>
            <person name="Bandaranaike D."/>
            <person name="Bellair M."/>
            <person name="Blankenburg K."/>
            <person name="Chao H."/>
            <person name="Dinh H."/>
            <person name="Doddapaneni H."/>
            <person name="Downs B."/>
            <person name="Dugan-Rocha S."/>
            <person name="Elkadiri S."/>
            <person name="Gnanaolivu R.D."/>
            <person name="Hernandez B."/>
            <person name="Javaid M."/>
            <person name="Jayaseelan J.C."/>
            <person name="Lee S."/>
            <person name="Li M."/>
            <person name="Ming W."/>
            <person name="Munidasa M."/>
            <person name="Muniz J."/>
            <person name="Nguyen L."/>
            <person name="Ongeri F."/>
            <person name="Osuji N."/>
            <person name="Pu L.-L."/>
            <person name="Puazo M."/>
            <person name="Qu C."/>
            <person name="Quiroz J."/>
            <person name="Raj R."/>
            <person name="Weissenberger G."/>
            <person name="Xin Y."/>
            <person name="Zou X."/>
            <person name="Han Y."/>
            <person name="Richards S."/>
            <person name="Worley K."/>
            <person name="Muzny D."/>
            <person name="Gibbs R."/>
        </authorList>
    </citation>
    <scope>NUCLEOTIDE SEQUENCE</scope>
    <source>
        <strain evidence="2">Sampled in the wild</strain>
    </source>
</reference>
<evidence type="ECO:0000256" key="1">
    <source>
        <dbReference type="SAM" id="MobiDB-lite"/>
    </source>
</evidence>
<reference evidence="2" key="2">
    <citation type="submission" date="2017-10" db="EMBL/GenBank/DDBJ databases">
        <title>Ladona fulva Genome sequencing and assembly.</title>
        <authorList>
            <person name="Murali S."/>
            <person name="Richards S."/>
            <person name="Bandaranaike D."/>
            <person name="Bellair M."/>
            <person name="Blankenburg K."/>
            <person name="Chao H."/>
            <person name="Dinh H."/>
            <person name="Doddapaneni H."/>
            <person name="Dugan-Rocha S."/>
            <person name="Elkadiri S."/>
            <person name="Gnanaolivu R."/>
            <person name="Hernandez B."/>
            <person name="Skinner E."/>
            <person name="Javaid M."/>
            <person name="Lee S."/>
            <person name="Li M."/>
            <person name="Ming W."/>
            <person name="Munidasa M."/>
            <person name="Muniz J."/>
            <person name="Nguyen L."/>
            <person name="Hughes D."/>
            <person name="Osuji N."/>
            <person name="Pu L.-L."/>
            <person name="Puazo M."/>
            <person name="Qu C."/>
            <person name="Quiroz J."/>
            <person name="Raj R."/>
            <person name="Weissenberger G."/>
            <person name="Xin Y."/>
            <person name="Zou X."/>
            <person name="Han Y."/>
            <person name="Worley K."/>
            <person name="Muzny D."/>
            <person name="Gibbs R."/>
        </authorList>
    </citation>
    <scope>NUCLEOTIDE SEQUENCE</scope>
    <source>
        <strain evidence="2">Sampled in the wild</strain>
    </source>
</reference>
<accession>A0A8K0K085</accession>
<dbReference type="AlphaFoldDB" id="A0A8K0K085"/>
<sequence length="118" mass="13297">MNAFKVEKEIHHLLKGKKERNEERVDEVAKLWKKRRVFDWSLEEVEARGSVPSDSHHNSAETSIPENGEILGRDSEGSLSFLPQCHTPTDPLVSCQGKNDIEIITLSSDDSSEVVVIE</sequence>
<feature type="region of interest" description="Disordered" evidence="1">
    <location>
        <begin position="48"/>
        <end position="84"/>
    </location>
</feature>
<dbReference type="EMBL" id="KZ308221">
    <property type="protein sequence ID" value="KAG8224985.1"/>
    <property type="molecule type" value="Genomic_DNA"/>
</dbReference>
<keyword evidence="3" id="KW-1185">Reference proteome</keyword>
<name>A0A8K0K085_LADFU</name>
<proteinExistence type="predicted"/>
<organism evidence="2 3">
    <name type="scientific">Ladona fulva</name>
    <name type="common">Scarce chaser dragonfly</name>
    <name type="synonym">Libellula fulva</name>
    <dbReference type="NCBI Taxonomy" id="123851"/>
    <lineage>
        <taxon>Eukaryota</taxon>
        <taxon>Metazoa</taxon>
        <taxon>Ecdysozoa</taxon>
        <taxon>Arthropoda</taxon>
        <taxon>Hexapoda</taxon>
        <taxon>Insecta</taxon>
        <taxon>Pterygota</taxon>
        <taxon>Palaeoptera</taxon>
        <taxon>Odonata</taxon>
        <taxon>Epiprocta</taxon>
        <taxon>Anisoptera</taxon>
        <taxon>Libelluloidea</taxon>
        <taxon>Libellulidae</taxon>
        <taxon>Ladona</taxon>
    </lineage>
</organism>
<evidence type="ECO:0000313" key="2">
    <source>
        <dbReference type="EMBL" id="KAG8224985.1"/>
    </source>
</evidence>
<dbReference type="Proteomes" id="UP000792457">
    <property type="component" value="Unassembled WGS sequence"/>
</dbReference>
<protein>
    <submittedName>
        <fullName evidence="2">Uncharacterized protein</fullName>
    </submittedName>
</protein>
<gene>
    <name evidence="2" type="ORF">J437_LFUL005996</name>
</gene>
<evidence type="ECO:0000313" key="3">
    <source>
        <dbReference type="Proteomes" id="UP000792457"/>
    </source>
</evidence>